<dbReference type="Proteomes" id="UP000246078">
    <property type="component" value="Unassembled WGS sequence"/>
</dbReference>
<evidence type="ECO:0000256" key="1">
    <source>
        <dbReference type="SAM" id="MobiDB-lite"/>
    </source>
</evidence>
<dbReference type="VEuPathDB" id="TriTrypDB:TcCL_ESM08873"/>
<dbReference type="VEuPathDB" id="TriTrypDB:C4B63_4g282"/>
<dbReference type="VEuPathDB" id="TriTrypDB:TcCLB.508681.31"/>
<dbReference type="EMBL" id="PRFC01000002">
    <property type="protein sequence ID" value="PWV21377.1"/>
    <property type="molecule type" value="Genomic_DNA"/>
</dbReference>
<evidence type="ECO:0000313" key="2">
    <source>
        <dbReference type="EMBL" id="PWV21377.1"/>
    </source>
</evidence>
<dbReference type="VEuPathDB" id="TriTrypDB:C3747_2g663"/>
<proteinExistence type="predicted"/>
<dbReference type="AlphaFoldDB" id="A0A2V2XKQ8"/>
<sequence>MQLSGCLVVCDSHKACQPSQARCPSSPPYKRFLPRYLIRHFIDSGPSCSACSAYERLCKCSLSLGYCGVPKNRACDAKAKKVSELTQLTDTCVTGMVALAESIIRARQHKPEARRTAVTGGWGPICTDSTLTRGEEAALARLRTGVPQKYLWQPRPLQPATPRTCHCRGPYFPQQTRNELCTETPPPPAGPHHAAIQRLADCPVCGKHCSCRTSFVTHMVNARGITRSPRRCGNSTFPVSRNRQKPHRNHRPALWCGRERETAHRLHLRHRMHSPGRSHSLQSLLGVVQPTSRTRFYLWHFHKQEFPRQLGGVARNMTVWLRPPRSNAFPVDSRTKQKRDQYLTCDQTNVPKRSCSRHQMSRHFFSALAATNGREIPGYWPHKSGTSIPTAMRKRDQKWR</sequence>
<dbReference type="VEuPathDB" id="TriTrypDB:TcCLB.510481.30"/>
<evidence type="ECO:0000313" key="3">
    <source>
        <dbReference type="Proteomes" id="UP000246078"/>
    </source>
</evidence>
<dbReference type="VEuPathDB" id="TriTrypDB:Tc_MARK_5187"/>
<dbReference type="VEuPathDB" id="TriTrypDB:TcYC6_0036780"/>
<feature type="region of interest" description="Disordered" evidence="1">
    <location>
        <begin position="380"/>
        <end position="400"/>
    </location>
</feature>
<dbReference type="VEuPathDB" id="TriTrypDB:TcBrA4_0101680"/>
<name>A0A2V2XKQ8_TRYCR</name>
<accession>A0A2V2XKQ8</accession>
<dbReference type="VEuPathDB" id="TriTrypDB:ECC02_009843"/>
<comment type="caution">
    <text evidence="2">The sequence shown here is derived from an EMBL/GenBank/DDBJ whole genome shotgun (WGS) entry which is preliminary data.</text>
</comment>
<gene>
    <name evidence="2" type="ORF">C3747_2g663</name>
</gene>
<dbReference type="VEuPathDB" id="TriTrypDB:TcG_08906"/>
<organism evidence="2 3">
    <name type="scientific">Trypanosoma cruzi</name>
    <dbReference type="NCBI Taxonomy" id="5693"/>
    <lineage>
        <taxon>Eukaryota</taxon>
        <taxon>Discoba</taxon>
        <taxon>Euglenozoa</taxon>
        <taxon>Kinetoplastea</taxon>
        <taxon>Metakinetoplastina</taxon>
        <taxon>Trypanosomatida</taxon>
        <taxon>Trypanosomatidae</taxon>
        <taxon>Trypanosoma</taxon>
        <taxon>Schizotrypanum</taxon>
    </lineage>
</organism>
<reference evidence="2 3" key="1">
    <citation type="journal article" date="2018" name="Microb. Genom.">
        <title>Expanding an expanded genome: long-read sequencing of Trypanosoma cruzi.</title>
        <authorList>
            <person name="Berna L."/>
            <person name="Rodriguez M."/>
            <person name="Chiribao M.L."/>
            <person name="Parodi-Talice A."/>
            <person name="Pita S."/>
            <person name="Rijo G."/>
            <person name="Alvarez-Valin F."/>
            <person name="Robello C."/>
        </authorList>
    </citation>
    <scope>NUCLEOTIDE SEQUENCE [LARGE SCALE GENOMIC DNA]</scope>
    <source>
        <strain evidence="2 3">TCC</strain>
    </source>
</reference>
<protein>
    <submittedName>
        <fullName evidence="2">Uncharacterized protein</fullName>
    </submittedName>
</protein>
<dbReference type="VEuPathDB" id="TriTrypDB:TCSYLVIO_009590"/>